<evidence type="ECO:0000313" key="2">
    <source>
        <dbReference type="Proteomes" id="UP001380953"/>
    </source>
</evidence>
<dbReference type="Proteomes" id="UP001380953">
    <property type="component" value="Unassembled WGS sequence"/>
</dbReference>
<keyword evidence="2" id="KW-1185">Reference proteome</keyword>
<accession>A0ACC6PJY6</accession>
<name>A0ACC6PJY6_9BACL</name>
<protein>
    <submittedName>
        <fullName evidence="1">Methyl-accepting chemotaxis protein</fullName>
    </submittedName>
</protein>
<reference evidence="1" key="1">
    <citation type="submission" date="2024-03" db="EMBL/GenBank/DDBJ databases">
        <title>Whole genome sequecning of epiphytes from Marcgravia umbellata leaves.</title>
        <authorList>
            <person name="Kumar G."/>
            <person name="Savka M.A."/>
        </authorList>
    </citation>
    <scope>NUCLEOTIDE SEQUENCE</scope>
    <source>
        <strain evidence="1">RIT_BL5</strain>
    </source>
</reference>
<organism evidence="1 2">
    <name type="scientific">Saccharibacillus sacchari</name>
    <dbReference type="NCBI Taxonomy" id="456493"/>
    <lineage>
        <taxon>Bacteria</taxon>
        <taxon>Bacillati</taxon>
        <taxon>Bacillota</taxon>
        <taxon>Bacilli</taxon>
        <taxon>Bacillales</taxon>
        <taxon>Paenibacillaceae</taxon>
        <taxon>Saccharibacillus</taxon>
    </lineage>
</organism>
<comment type="caution">
    <text evidence="1">The sequence shown here is derived from an EMBL/GenBank/DDBJ whole genome shotgun (WGS) entry which is preliminary data.</text>
</comment>
<gene>
    <name evidence="1" type="ORF">WKI47_24920</name>
</gene>
<dbReference type="EMBL" id="JBBKAR010000061">
    <property type="protein sequence ID" value="MEJ8307165.1"/>
    <property type="molecule type" value="Genomic_DNA"/>
</dbReference>
<evidence type="ECO:0000313" key="1">
    <source>
        <dbReference type="EMBL" id="MEJ8307165.1"/>
    </source>
</evidence>
<proteinExistence type="predicted"/>
<sequence length="706" mass="75720">MLNKLLSPFTFILARLSYAKKFALTSILFAIPLALLFGIWLSDTQKQITVTKTETHGVDQLQAVLPFVLSVQQHRGQAGLLLNGSQDAQAAVDESAALTDRNIETASAAVASSGLNDSAGEWTEIANEWTTLKNETLSLSAADSFARHTALIERALDFIVTTADESGLSLDTQIDSFYLMDMVVNSIPPLIEQTALIRGSGSSVLIDKAASAEQLTDLAVDRNEAARELDKLNKALERYAGLNPESAAIMDQSEKKAAAQIDGFLTLTQSELLSGTALASSASEFFAAGTASIEAAHVFFDQASGELNHLLDQRIDQMSDKRNVIIAVTAIALLLVLLFYIAFYRSVSHSVRMLKERSASMSEGDLSQQLRIDTRDELGQVGESFNRMIDAMRGALQSAQNASRDSADSSLQLNEVSQQSSLAMRQVASAVQTVAEGADTQKRMTEDTSLAMNEMAIGVSRIAESSASVAESAAEASNRAELGGRELNAAVDQMRSIRESVDHSADSVSRLEIHSRQIDEIVASIKAIASQTKLLSLNANIEAARAGEHGRGFAVVASEVGKLAEQTQHSVETISTRIGDIRELIGTTVRLMERTGEETHEGMVFIDRANLAIQEIGRASRTVNDQIQEVSAASEQISAGVQQVTASVSEIARVALHSSEEAQTMSAAAEEQLAALEEIGASAALLSRTSGSLQEELDKFRLAQAE</sequence>